<dbReference type="Gene3D" id="2.130.10.10">
    <property type="entry name" value="YVTN repeat-like/Quinoprotein amine dehydrogenase"/>
    <property type="match status" value="3"/>
</dbReference>
<feature type="modified residue" description="4-aspartylphosphate" evidence="4">
    <location>
        <position position="1116"/>
    </location>
</feature>
<dbReference type="RefSeq" id="WP_344742010.1">
    <property type="nucleotide sequence ID" value="NZ_BAABAY010000007.1"/>
</dbReference>
<gene>
    <name evidence="9" type="ORF">V8G58_13470</name>
</gene>
<organism evidence="9 10">
    <name type="scientific">Gaetbulibacter aestuarii</name>
    <dbReference type="NCBI Taxonomy" id="1502358"/>
    <lineage>
        <taxon>Bacteria</taxon>
        <taxon>Pseudomonadati</taxon>
        <taxon>Bacteroidota</taxon>
        <taxon>Flavobacteriia</taxon>
        <taxon>Flavobacteriales</taxon>
        <taxon>Flavobacteriaceae</taxon>
        <taxon>Gaetbulibacter</taxon>
    </lineage>
</organism>
<dbReference type="Pfam" id="PF02518">
    <property type="entry name" value="HATPase_c"/>
    <property type="match status" value="1"/>
</dbReference>
<evidence type="ECO:0000259" key="8">
    <source>
        <dbReference type="PROSITE" id="PS50110"/>
    </source>
</evidence>
<dbReference type="InterPro" id="IPR011047">
    <property type="entry name" value="Quinoprotein_ADH-like_sf"/>
</dbReference>
<dbReference type="InterPro" id="IPR011110">
    <property type="entry name" value="Reg_prop"/>
</dbReference>
<dbReference type="SUPFAM" id="SSF52172">
    <property type="entry name" value="CheY-like"/>
    <property type="match status" value="1"/>
</dbReference>
<dbReference type="CDD" id="cd00082">
    <property type="entry name" value="HisKA"/>
    <property type="match status" value="1"/>
</dbReference>
<keyword evidence="5" id="KW-0812">Transmembrane</keyword>
<dbReference type="InterPro" id="IPR005467">
    <property type="entry name" value="His_kinase_dom"/>
</dbReference>
<dbReference type="InterPro" id="IPR011006">
    <property type="entry name" value="CheY-like_superfamily"/>
</dbReference>
<dbReference type="PROSITE" id="PS01124">
    <property type="entry name" value="HTH_ARAC_FAMILY_2"/>
    <property type="match status" value="1"/>
</dbReference>
<comment type="caution">
    <text evidence="9">The sequence shown here is derived from an EMBL/GenBank/DDBJ whole genome shotgun (WGS) entry which is preliminary data.</text>
</comment>
<dbReference type="Pfam" id="PF00512">
    <property type="entry name" value="HisKA"/>
    <property type="match status" value="1"/>
</dbReference>
<dbReference type="Proteomes" id="UP001610100">
    <property type="component" value="Unassembled WGS sequence"/>
</dbReference>
<dbReference type="PROSITE" id="PS50109">
    <property type="entry name" value="HIS_KIN"/>
    <property type="match status" value="1"/>
</dbReference>
<name>A0ABW7N4T2_9FLAO</name>
<dbReference type="InterPro" id="IPR004358">
    <property type="entry name" value="Sig_transdc_His_kin-like_C"/>
</dbReference>
<dbReference type="Pfam" id="PF12833">
    <property type="entry name" value="HTH_18"/>
    <property type="match status" value="1"/>
</dbReference>
<protein>
    <recommendedName>
        <fullName evidence="2">histidine kinase</fullName>
        <ecNumber evidence="2">2.7.13.3</ecNumber>
    </recommendedName>
</protein>
<dbReference type="Gene3D" id="1.10.10.60">
    <property type="entry name" value="Homeodomain-like"/>
    <property type="match status" value="1"/>
</dbReference>
<dbReference type="Gene3D" id="1.10.287.130">
    <property type="match status" value="1"/>
</dbReference>
<dbReference type="EC" id="2.7.13.3" evidence="2"/>
<sequence>MKGYIILKRLLINLYIITGIIIFNPLYAQDLYFKNLTIEDGLSQNDVNSIIQDSYGFIWIGTYDGLNRFDGRNLVNFRRETTNPASLPDNRISALFEDNNKRLWVGTESGLFSYYSLLKDKFIRVKSPKDTGIIFNFLKAGDNTLYAITSTGILKFVDDNEPKFELISSVHNTHFRDAVQLPDDDILFAGNDGIFLLRSNKFSKLPNPESLSFTSLLYTENAILAGTGKGLFTVDKLRGVTKLNRPKMPEISIISMTRDQGGNIWVGTQNNGLIKLDSSLNYLDQFKSSRANNRGLLSNTVLKLYHDSFNNLWVGNRQGLCYTNLHNSGFNSINLQGLNSPNVRSMFIKGSNLILGISNEGLFNYDLKSDNLKEIKGPQINYVNQIEKIDDVLYVCSNNGLQILKPDNTLEQVIKDPIFPSNIKCIEKDNYGRIYIGTPEGILVKENNKIKWLWEDFPSLKNLSQHHIFRIMFDPNSNQLLIGTISKGLIVLNIEKNGHLKRQKEDVLKGIKDNFVKNTSVWCFHRSSDNTMWIGTDVGLFKKSLASEYFEQIDEEGVIDKKIMSVIEDKKNNLWLGNTHGLIHYNPETGKVKTFTSDDGLGSSSMTEASGFYGDLLYLGTTNGVNYINPLKISPDPYHPKLLFSNLKVNNQLVNPGENLFGSVILKENINDTELLKLNHLQNNVSIEFGATNYSKITKNNFRYRLEGYDTDWIYTSSNPVLSYSNLDPGDYTLQVQVEDNEGNWTRNSEVLPISVIPSPWKSTIAYVAYVLIIGLIASGFIYFWFHKQKLDHQIELDQIKINQDKELRDRQLRFFVDVGHEFKTPLSLILAPFNDLMNQALSKEQKNMCMEIVSRNIQRMNFLVNQLLDFGKITEGVSLVRVTKKDLRQSIRDYTKAFQWQVQHEQIDLRLNLDKCEGYFDRNVLEKGFYNVLSNAFKYTPSGGVIDISLKVENKADFEYAIITVSDSGPGVPDNKKKLIFERFYHGKDRASSGIGLHLAQSLINAHGGTITVEDSELGGTRFKITLPVSRNYYSEENIDSKLDDMNTPDSIEDHPYDDEVFEKEETILIVEDDHDLRNYLKISLQNDYSILEANNGEQGLLMTQEHLPDIIISDIMMPIMDGIDMCQKLKSNKDTSHIPIIFLTAKTEFEFQKKGLEAGAWDFITKPFDSELLRKKVDNILETRNKFKTYLMDHNINLEIKSHYTSYDQKLITSINQVIEKNIQNPNFTVSDLADEVGLSRMHLHRKLKTLVGETGKSIITSVKIKYAVSMFDNGCDRVQEAMNAVGITNYGNFNNNFKKVMNVTATEYIANLKKNSNTA</sequence>
<dbReference type="CDD" id="cd00075">
    <property type="entry name" value="HATPase"/>
    <property type="match status" value="1"/>
</dbReference>
<dbReference type="SUPFAM" id="SSF63829">
    <property type="entry name" value="Calcium-dependent phosphotriesterase"/>
    <property type="match status" value="1"/>
</dbReference>
<dbReference type="InterPro" id="IPR001789">
    <property type="entry name" value="Sig_transdc_resp-reg_receiver"/>
</dbReference>
<dbReference type="InterPro" id="IPR013783">
    <property type="entry name" value="Ig-like_fold"/>
</dbReference>
<reference evidence="9 10" key="1">
    <citation type="submission" date="2024-02" db="EMBL/GenBank/DDBJ databases">
        <title>A Gaetbulibacter species isolated from tidal flats and genomic insights of their niches.</title>
        <authorList>
            <person name="Ye Y."/>
        </authorList>
    </citation>
    <scope>NUCLEOTIDE SEQUENCE [LARGE SCALE GENOMIC DNA]</scope>
    <source>
        <strain evidence="9 10">KYW382</strain>
    </source>
</reference>
<dbReference type="InterPro" id="IPR036097">
    <property type="entry name" value="HisK_dim/P_sf"/>
</dbReference>
<feature type="domain" description="HTH araC/xylS-type" evidence="6">
    <location>
        <begin position="1215"/>
        <end position="1314"/>
    </location>
</feature>
<comment type="catalytic activity">
    <reaction evidence="1">
        <text>ATP + protein L-histidine = ADP + protein N-phospho-L-histidine.</text>
        <dbReference type="EC" id="2.7.13.3"/>
    </reaction>
</comment>
<dbReference type="SMART" id="SM00387">
    <property type="entry name" value="HATPase_c"/>
    <property type="match status" value="1"/>
</dbReference>
<evidence type="ECO:0000256" key="4">
    <source>
        <dbReference type="PROSITE-ProRule" id="PRU00169"/>
    </source>
</evidence>
<dbReference type="PANTHER" id="PTHR43547">
    <property type="entry name" value="TWO-COMPONENT HISTIDINE KINASE"/>
    <property type="match status" value="1"/>
</dbReference>
<dbReference type="InterPro" id="IPR018060">
    <property type="entry name" value="HTH_AraC"/>
</dbReference>
<feature type="transmembrane region" description="Helical" evidence="5">
    <location>
        <begin position="765"/>
        <end position="786"/>
    </location>
</feature>
<dbReference type="InterPro" id="IPR015943">
    <property type="entry name" value="WD40/YVTN_repeat-like_dom_sf"/>
</dbReference>
<dbReference type="EMBL" id="JBAWKB010000005">
    <property type="protein sequence ID" value="MFH6772947.1"/>
    <property type="molecule type" value="Genomic_DNA"/>
</dbReference>
<dbReference type="PROSITE" id="PS50110">
    <property type="entry name" value="RESPONSE_REGULATORY"/>
    <property type="match status" value="1"/>
</dbReference>
<dbReference type="SUPFAM" id="SSF47384">
    <property type="entry name" value="Homodimeric domain of signal transducing histidine kinase"/>
    <property type="match status" value="1"/>
</dbReference>
<dbReference type="Gene3D" id="2.60.40.10">
    <property type="entry name" value="Immunoglobulins"/>
    <property type="match status" value="1"/>
</dbReference>
<dbReference type="InterPro" id="IPR003661">
    <property type="entry name" value="HisK_dim/P_dom"/>
</dbReference>
<evidence type="ECO:0000259" key="6">
    <source>
        <dbReference type="PROSITE" id="PS01124"/>
    </source>
</evidence>
<dbReference type="SUPFAM" id="SSF55874">
    <property type="entry name" value="ATPase domain of HSP90 chaperone/DNA topoisomerase II/histidine kinase"/>
    <property type="match status" value="1"/>
</dbReference>
<proteinExistence type="predicted"/>
<keyword evidence="3 4" id="KW-0597">Phosphoprotein</keyword>
<dbReference type="Gene3D" id="3.40.50.2300">
    <property type="match status" value="1"/>
</dbReference>
<dbReference type="SMART" id="SM00342">
    <property type="entry name" value="HTH_ARAC"/>
    <property type="match status" value="1"/>
</dbReference>
<dbReference type="PANTHER" id="PTHR43547:SF2">
    <property type="entry name" value="HYBRID SIGNAL TRANSDUCTION HISTIDINE KINASE C"/>
    <property type="match status" value="1"/>
</dbReference>
<dbReference type="Pfam" id="PF07494">
    <property type="entry name" value="Reg_prop"/>
    <property type="match status" value="2"/>
</dbReference>
<evidence type="ECO:0000256" key="5">
    <source>
        <dbReference type="SAM" id="Phobius"/>
    </source>
</evidence>
<keyword evidence="5" id="KW-0472">Membrane</keyword>
<evidence type="ECO:0000256" key="2">
    <source>
        <dbReference type="ARBA" id="ARBA00012438"/>
    </source>
</evidence>
<evidence type="ECO:0000256" key="3">
    <source>
        <dbReference type="ARBA" id="ARBA00022553"/>
    </source>
</evidence>
<dbReference type="Gene3D" id="3.30.565.10">
    <property type="entry name" value="Histidine kinase-like ATPase, C-terminal domain"/>
    <property type="match status" value="1"/>
</dbReference>
<evidence type="ECO:0000259" key="7">
    <source>
        <dbReference type="PROSITE" id="PS50109"/>
    </source>
</evidence>
<dbReference type="InterPro" id="IPR036890">
    <property type="entry name" value="HATPase_C_sf"/>
</dbReference>
<dbReference type="InterPro" id="IPR003594">
    <property type="entry name" value="HATPase_dom"/>
</dbReference>
<accession>A0ABW7N4T2</accession>
<dbReference type="SUPFAM" id="SSF50998">
    <property type="entry name" value="Quinoprotein alcohol dehydrogenase-like"/>
    <property type="match status" value="1"/>
</dbReference>
<keyword evidence="10" id="KW-1185">Reference proteome</keyword>
<dbReference type="Pfam" id="PF07495">
    <property type="entry name" value="Y_Y_Y"/>
    <property type="match status" value="1"/>
</dbReference>
<feature type="domain" description="Histidine kinase" evidence="7">
    <location>
        <begin position="818"/>
        <end position="1032"/>
    </location>
</feature>
<feature type="domain" description="Response regulatory" evidence="8">
    <location>
        <begin position="1068"/>
        <end position="1183"/>
    </location>
</feature>
<dbReference type="SMART" id="SM00448">
    <property type="entry name" value="REC"/>
    <property type="match status" value="1"/>
</dbReference>
<dbReference type="SMART" id="SM00388">
    <property type="entry name" value="HisKA"/>
    <property type="match status" value="1"/>
</dbReference>
<evidence type="ECO:0000313" key="10">
    <source>
        <dbReference type="Proteomes" id="UP001610100"/>
    </source>
</evidence>
<dbReference type="PRINTS" id="PR00344">
    <property type="entry name" value="BCTRLSENSOR"/>
</dbReference>
<feature type="transmembrane region" description="Helical" evidence="5">
    <location>
        <begin position="12"/>
        <end position="28"/>
    </location>
</feature>
<dbReference type="InterPro" id="IPR011123">
    <property type="entry name" value="Y_Y_Y"/>
</dbReference>
<evidence type="ECO:0000256" key="1">
    <source>
        <dbReference type="ARBA" id="ARBA00000085"/>
    </source>
</evidence>
<evidence type="ECO:0000313" key="9">
    <source>
        <dbReference type="EMBL" id="MFH6772947.1"/>
    </source>
</evidence>
<dbReference type="Pfam" id="PF00072">
    <property type="entry name" value="Response_reg"/>
    <property type="match status" value="1"/>
</dbReference>
<keyword evidence="5" id="KW-1133">Transmembrane helix</keyword>